<organism evidence="1 2">
    <name type="scientific">Maribacter aquivivus</name>
    <dbReference type="NCBI Taxonomy" id="228958"/>
    <lineage>
        <taxon>Bacteria</taxon>
        <taxon>Pseudomonadati</taxon>
        <taxon>Bacteroidota</taxon>
        <taxon>Flavobacteriia</taxon>
        <taxon>Flavobacteriales</taxon>
        <taxon>Flavobacteriaceae</taxon>
        <taxon>Maribacter</taxon>
    </lineage>
</organism>
<dbReference type="EMBL" id="FQZX01000001">
    <property type="protein sequence ID" value="SHJ42209.1"/>
    <property type="molecule type" value="Genomic_DNA"/>
</dbReference>
<protein>
    <recommendedName>
        <fullName evidence="3">DUF2116 family Zn-ribbon domain-containing protein</fullName>
    </recommendedName>
</protein>
<evidence type="ECO:0000313" key="2">
    <source>
        <dbReference type="Proteomes" id="UP000184314"/>
    </source>
</evidence>
<dbReference type="RefSeq" id="WP_073240583.1">
    <property type="nucleotide sequence ID" value="NZ_FQZX01000001.1"/>
</dbReference>
<evidence type="ECO:0008006" key="3">
    <source>
        <dbReference type="Google" id="ProtNLM"/>
    </source>
</evidence>
<sequence length="123" mass="14836">MKKRCPECNIEVVGRSDKKFCSAKCKSIHQYEKIQKQEVFYLSVDKQLKKNRRLLKKFNKSGFTTIRSTVLLNDGFNPKYFTHYWKTKKGELYLFCYDFGFLSMNRNGVQKYLIVQWQDYMND</sequence>
<proteinExistence type="predicted"/>
<gene>
    <name evidence="1" type="ORF">SAMN04488007_0284</name>
</gene>
<keyword evidence="2" id="KW-1185">Reference proteome</keyword>
<dbReference type="Proteomes" id="UP000184314">
    <property type="component" value="Unassembled WGS sequence"/>
</dbReference>
<dbReference type="OrthoDB" id="5187906at2"/>
<name>A0A1M6J6C4_9FLAO</name>
<reference evidence="2" key="1">
    <citation type="submission" date="2016-11" db="EMBL/GenBank/DDBJ databases">
        <authorList>
            <person name="Varghese N."/>
            <person name="Submissions S."/>
        </authorList>
    </citation>
    <scope>NUCLEOTIDE SEQUENCE [LARGE SCALE GENOMIC DNA]</scope>
    <source>
        <strain evidence="2">DSM 16478</strain>
    </source>
</reference>
<dbReference type="AlphaFoldDB" id="A0A1M6J6C4"/>
<evidence type="ECO:0000313" key="1">
    <source>
        <dbReference type="EMBL" id="SHJ42209.1"/>
    </source>
</evidence>
<accession>A0A1M6J6C4</accession>